<feature type="domain" description="Glycosyl-hydrolase 97 catalytic" evidence="2">
    <location>
        <begin position="293"/>
        <end position="479"/>
    </location>
</feature>
<dbReference type="Pfam" id="PF14509">
    <property type="entry name" value="GH97_C"/>
    <property type="match status" value="1"/>
</dbReference>
<dbReference type="InterPro" id="IPR019563">
    <property type="entry name" value="GH97_catalytic"/>
</dbReference>
<dbReference type="Pfam" id="PF10566">
    <property type="entry name" value="Glyco_hydro_97"/>
    <property type="match status" value="1"/>
</dbReference>
<dbReference type="InterPro" id="IPR029486">
    <property type="entry name" value="GH97_N"/>
</dbReference>
<dbReference type="Pfam" id="PF14508">
    <property type="entry name" value="GH97_N"/>
    <property type="match status" value="1"/>
</dbReference>
<dbReference type="RefSeq" id="WP_344708105.1">
    <property type="nucleotide sequence ID" value="NZ_BAAAZD010000001.1"/>
</dbReference>
<keyword evidence="5" id="KW-0378">Hydrolase</keyword>
<feature type="domain" description="Glycosyl-hydrolase 97 N-terminal" evidence="3">
    <location>
        <begin position="27"/>
        <end position="275"/>
    </location>
</feature>
<feature type="signal peptide" evidence="1">
    <location>
        <begin position="1"/>
        <end position="19"/>
    </location>
</feature>
<evidence type="ECO:0000259" key="3">
    <source>
        <dbReference type="Pfam" id="PF14508"/>
    </source>
</evidence>
<protein>
    <submittedName>
        <fullName evidence="5">Glycoside hydrolase family 97 protein</fullName>
    </submittedName>
</protein>
<evidence type="ECO:0000259" key="2">
    <source>
        <dbReference type="Pfam" id="PF10566"/>
    </source>
</evidence>
<organism evidence="5 6">
    <name type="scientific">Sphingomonas humi</name>
    <dbReference type="NCBI Taxonomy" id="335630"/>
    <lineage>
        <taxon>Bacteria</taxon>
        <taxon>Pseudomonadati</taxon>
        <taxon>Pseudomonadota</taxon>
        <taxon>Alphaproteobacteria</taxon>
        <taxon>Sphingomonadales</taxon>
        <taxon>Sphingomonadaceae</taxon>
        <taxon>Sphingomonas</taxon>
    </lineage>
</organism>
<evidence type="ECO:0000256" key="1">
    <source>
        <dbReference type="SAM" id="SignalP"/>
    </source>
</evidence>
<feature type="domain" description="Glycosyl-hydrolase 97 C-terminal oligomerisation" evidence="4">
    <location>
        <begin position="572"/>
        <end position="672"/>
    </location>
</feature>
<dbReference type="InterPro" id="IPR014718">
    <property type="entry name" value="GH-type_carb-bd"/>
</dbReference>
<dbReference type="PANTHER" id="PTHR35803:SF1">
    <property type="entry name" value="GLUCAN 1,4-ALPHA-GLUCOSIDASE SUSB"/>
    <property type="match status" value="1"/>
</dbReference>
<evidence type="ECO:0000313" key="5">
    <source>
        <dbReference type="EMBL" id="GAA3995484.1"/>
    </source>
</evidence>
<name>A0ABP7RCY1_9SPHN</name>
<feature type="chain" id="PRO_5045471181" evidence="1">
    <location>
        <begin position="20"/>
        <end position="677"/>
    </location>
</feature>
<dbReference type="SUPFAM" id="SSF51445">
    <property type="entry name" value="(Trans)glycosidases"/>
    <property type="match status" value="1"/>
</dbReference>
<evidence type="ECO:0000259" key="4">
    <source>
        <dbReference type="Pfam" id="PF14509"/>
    </source>
</evidence>
<accession>A0ABP7RCY1</accession>
<keyword evidence="6" id="KW-1185">Reference proteome</keyword>
<dbReference type="PANTHER" id="PTHR35803">
    <property type="entry name" value="GLUCAN 1,4-ALPHA-GLUCOSIDASE SUSB-RELATED"/>
    <property type="match status" value="1"/>
</dbReference>
<dbReference type="Gene3D" id="3.20.20.70">
    <property type="entry name" value="Aldolase class I"/>
    <property type="match status" value="1"/>
</dbReference>
<proteinExistence type="predicted"/>
<gene>
    <name evidence="5" type="ORF">GCM10022211_00060</name>
</gene>
<dbReference type="GO" id="GO:0016787">
    <property type="term" value="F:hydrolase activity"/>
    <property type="evidence" value="ECO:0007669"/>
    <property type="project" value="UniProtKB-KW"/>
</dbReference>
<sequence>MTRFLLGLAALTLSAPVLAQTTVATASSPSGTLTLTVTTSGDGRVGYAVSRGSTPVIGESHLGFLFSDAPQMLRNMQLKGETKASTDETWEQPWGEWRKVRDRHNEIALTFQESDKLRRTMRVRFRLFDDAVSFRYELPEQANLKTANIAEELTQFNVLGNGRAWWAPAFESNREEYLYNDTPISGIGTAQTPFTMRRNDGIHLAIHEAALVDYSGMNVARVQDGLMKAVLTPSSSGSKVVRDTPFETPWRVILITPDAPSLYYANTVFLNLNAPNKLGDVSWVRPQKYVGVWWGMHLDTQSWASGPKHGATTAYTKKMIDFAAKNGFRGVLVEGWNVGWDGDWFATGDDFNFSKPYPDYDIKFLSDYGRRKGVHLIGHHETSANIANYERQLGPALDFARNHGMEAIKTGYVSDAGGVQAVDGNGRKTFEWHEGQIMSRHHLKVVEEAARRHIAINPHEPIKDTGLRRTYPNWVSREGQRGMEYNAWGVPKNPPHYDTELVFTRMLGGPMDFTPGILSLMGRGNTPIPSTLARQLAYYVTIASPIQMAADLPENYEANPGPFQFIKDVAVDWDDTRMLAGEVGDYAVFARKERGKPTWFMGGITDEEGRDIDLPLSFLDAGTRYRAEIYRDGDGADFRTNPRAIAIEKRTVTAADAMKLRMAPGGGFAIRFVRLGR</sequence>
<dbReference type="Gene3D" id="2.70.98.10">
    <property type="match status" value="1"/>
</dbReference>
<dbReference type="InterPro" id="IPR017853">
    <property type="entry name" value="GH"/>
</dbReference>
<comment type="caution">
    <text evidence="5">The sequence shown here is derived from an EMBL/GenBank/DDBJ whole genome shotgun (WGS) entry which is preliminary data.</text>
</comment>
<dbReference type="EMBL" id="BAAAZD010000001">
    <property type="protein sequence ID" value="GAA3995484.1"/>
    <property type="molecule type" value="Genomic_DNA"/>
</dbReference>
<dbReference type="Proteomes" id="UP001501310">
    <property type="component" value="Unassembled WGS sequence"/>
</dbReference>
<evidence type="ECO:0000313" key="6">
    <source>
        <dbReference type="Proteomes" id="UP001501310"/>
    </source>
</evidence>
<keyword evidence="1" id="KW-0732">Signal</keyword>
<dbReference type="InterPro" id="IPR029483">
    <property type="entry name" value="GH97_C"/>
</dbReference>
<dbReference type="InterPro" id="IPR052720">
    <property type="entry name" value="Glycosyl_hydrolase_97"/>
</dbReference>
<dbReference type="InterPro" id="IPR013785">
    <property type="entry name" value="Aldolase_TIM"/>
</dbReference>
<reference evidence="6" key="1">
    <citation type="journal article" date="2019" name="Int. J. Syst. Evol. Microbiol.">
        <title>The Global Catalogue of Microorganisms (GCM) 10K type strain sequencing project: providing services to taxonomists for standard genome sequencing and annotation.</title>
        <authorList>
            <consortium name="The Broad Institute Genomics Platform"/>
            <consortium name="The Broad Institute Genome Sequencing Center for Infectious Disease"/>
            <person name="Wu L."/>
            <person name="Ma J."/>
        </authorList>
    </citation>
    <scope>NUCLEOTIDE SEQUENCE [LARGE SCALE GENOMIC DNA]</scope>
    <source>
        <strain evidence="6">JCM 16603</strain>
    </source>
</reference>